<protein>
    <submittedName>
        <fullName evidence="1">Uncharacterized protein</fullName>
    </submittedName>
</protein>
<dbReference type="AlphaFoldDB" id="A0A7J7MEA9"/>
<dbReference type="EMBL" id="JACGCM010001570">
    <property type="protein sequence ID" value="KAF6153226.1"/>
    <property type="molecule type" value="Genomic_DNA"/>
</dbReference>
<dbReference type="Proteomes" id="UP000541444">
    <property type="component" value="Unassembled WGS sequence"/>
</dbReference>
<evidence type="ECO:0000313" key="1">
    <source>
        <dbReference type="EMBL" id="KAF6153226.1"/>
    </source>
</evidence>
<dbReference type="OrthoDB" id="5572108at2759"/>
<reference evidence="1 2" key="1">
    <citation type="journal article" date="2020" name="IScience">
        <title>Genome Sequencing of the Endangered Kingdonia uniflora (Circaeasteraceae, Ranunculales) Reveals Potential Mechanisms of Evolutionary Specialization.</title>
        <authorList>
            <person name="Sun Y."/>
            <person name="Deng T."/>
            <person name="Zhang A."/>
            <person name="Moore M.J."/>
            <person name="Landis J.B."/>
            <person name="Lin N."/>
            <person name="Zhang H."/>
            <person name="Zhang X."/>
            <person name="Huang J."/>
            <person name="Zhang X."/>
            <person name="Sun H."/>
            <person name="Wang H."/>
        </authorList>
    </citation>
    <scope>NUCLEOTIDE SEQUENCE [LARGE SCALE GENOMIC DNA]</scope>
    <source>
        <strain evidence="1">TB1705</strain>
        <tissue evidence="1">Leaf</tissue>
    </source>
</reference>
<keyword evidence="2" id="KW-1185">Reference proteome</keyword>
<accession>A0A7J7MEA9</accession>
<comment type="caution">
    <text evidence="1">The sequence shown here is derived from an EMBL/GenBank/DDBJ whole genome shotgun (WGS) entry which is preliminary data.</text>
</comment>
<organism evidence="1 2">
    <name type="scientific">Kingdonia uniflora</name>
    <dbReference type="NCBI Taxonomy" id="39325"/>
    <lineage>
        <taxon>Eukaryota</taxon>
        <taxon>Viridiplantae</taxon>
        <taxon>Streptophyta</taxon>
        <taxon>Embryophyta</taxon>
        <taxon>Tracheophyta</taxon>
        <taxon>Spermatophyta</taxon>
        <taxon>Magnoliopsida</taxon>
        <taxon>Ranunculales</taxon>
        <taxon>Circaeasteraceae</taxon>
        <taxon>Kingdonia</taxon>
    </lineage>
</organism>
<sequence length="82" mass="9048">MEIAVSGASVVAIIGAVVNGILTPDIIGMIDLSRDAWIHREDWICNGIHIGSGRKYRDSFFLQAQPMCYVNSESLIGMHSYH</sequence>
<gene>
    <name evidence="1" type="ORF">GIB67_036572</name>
</gene>
<name>A0A7J7MEA9_9MAGN</name>
<proteinExistence type="predicted"/>
<evidence type="ECO:0000313" key="2">
    <source>
        <dbReference type="Proteomes" id="UP000541444"/>
    </source>
</evidence>